<proteinExistence type="predicted"/>
<name>A0A1B0B1H0_9MUSC</name>
<feature type="compositionally biased region" description="Basic residues" evidence="1">
    <location>
        <begin position="164"/>
        <end position="180"/>
    </location>
</feature>
<feature type="compositionally biased region" description="Low complexity" evidence="1">
    <location>
        <begin position="345"/>
        <end position="363"/>
    </location>
</feature>
<feature type="region of interest" description="Disordered" evidence="1">
    <location>
        <begin position="308"/>
        <end position="363"/>
    </location>
</feature>
<organism evidence="2 3">
    <name type="scientific">Glossina palpalis gambiensis</name>
    <dbReference type="NCBI Taxonomy" id="67801"/>
    <lineage>
        <taxon>Eukaryota</taxon>
        <taxon>Metazoa</taxon>
        <taxon>Ecdysozoa</taxon>
        <taxon>Arthropoda</taxon>
        <taxon>Hexapoda</taxon>
        <taxon>Insecta</taxon>
        <taxon>Pterygota</taxon>
        <taxon>Neoptera</taxon>
        <taxon>Endopterygota</taxon>
        <taxon>Diptera</taxon>
        <taxon>Brachycera</taxon>
        <taxon>Muscomorpha</taxon>
        <taxon>Hippoboscoidea</taxon>
        <taxon>Glossinidae</taxon>
        <taxon>Glossina</taxon>
    </lineage>
</organism>
<protein>
    <submittedName>
        <fullName evidence="2">Uncharacterized protein</fullName>
    </submittedName>
</protein>
<dbReference type="EMBL" id="JXJN01007147">
    <property type="status" value="NOT_ANNOTATED_CDS"/>
    <property type="molecule type" value="Genomic_DNA"/>
</dbReference>
<dbReference type="Proteomes" id="UP000092460">
    <property type="component" value="Unassembled WGS sequence"/>
</dbReference>
<dbReference type="EnsemblMetazoa" id="GPPI015757-RA">
    <property type="protein sequence ID" value="GPPI015757-PA"/>
    <property type="gene ID" value="GPPI015757"/>
</dbReference>
<dbReference type="AlphaFoldDB" id="A0A1B0B1H0"/>
<evidence type="ECO:0000313" key="3">
    <source>
        <dbReference type="Proteomes" id="UP000092460"/>
    </source>
</evidence>
<accession>A0A1B0B1H0</accession>
<feature type="region of interest" description="Disordered" evidence="1">
    <location>
        <begin position="164"/>
        <end position="183"/>
    </location>
</feature>
<reference evidence="3" key="1">
    <citation type="submission" date="2015-01" db="EMBL/GenBank/DDBJ databases">
        <authorList>
            <person name="Aksoy S."/>
            <person name="Warren W."/>
            <person name="Wilson R.K."/>
        </authorList>
    </citation>
    <scope>NUCLEOTIDE SEQUENCE [LARGE SCALE GENOMIC DNA]</scope>
    <source>
        <strain evidence="3">IAEA</strain>
    </source>
</reference>
<feature type="compositionally biased region" description="Low complexity" evidence="1">
    <location>
        <begin position="310"/>
        <end position="337"/>
    </location>
</feature>
<evidence type="ECO:0000256" key="1">
    <source>
        <dbReference type="SAM" id="MobiDB-lite"/>
    </source>
</evidence>
<reference evidence="2" key="2">
    <citation type="submission" date="2020-05" db="UniProtKB">
        <authorList>
            <consortium name="EnsemblMetazoa"/>
        </authorList>
    </citation>
    <scope>IDENTIFICATION</scope>
    <source>
        <strain evidence="2">IAEA</strain>
    </source>
</reference>
<keyword evidence="3" id="KW-1185">Reference proteome</keyword>
<dbReference type="VEuPathDB" id="VectorBase:GPPI015757"/>
<sequence length="597" mass="64798">MTDSFKLAEMQRTNIEFERQRHLANWLIKSSPHMATPPPSNNSSASSPGTVIATTTAAVSAVNPITTTSGANASSAGHTPVNSNNYMHHNHHFNAKHAGGAGCVSGANNSVNNPVFYLMTSNGNMGAVGSGGGHSAISTSNVTSNAKHTGAMLATATTVAGAHHTHSHHAHHHHPHHGLHHLAEGRKAKLRRFNSHDTSSNMFSVADFENARLARRNEIELKQRLQRRMRNCFGSNSVGGGLIGNANSNSALATGNISCDYSTGDSKTSKYSNELQNEPLPAEEFLERFSLPRVVRISYKTKYFHETLQSSSSNGSSTVTSNSSTSATAVTTNPTSSHADANMITSNSNSNTGTSSSTSSVSVTTRGANVINATHTIISNSSSSNNSGSKQLNTSITINGANSSSSGGNIGVNYNNNQVLHEDEQGELFLLYRLVRQRRLYHGHNAKTTVANRKKGVLIPQEFPGKNSYHNLTELANRIPLENKRHYSILTLLYSSQLIEICIENYKVFTHHFKGQNFQISYYCSSTNNPTKNLTLLVNLNLTRQVKELCHANHYSISCGHNSPPDVVVSLCCSQHRFFKETKNSEFLRAKVFSGFY</sequence>
<evidence type="ECO:0000313" key="2">
    <source>
        <dbReference type="EnsemblMetazoa" id="GPPI015757-PA"/>
    </source>
</evidence>